<dbReference type="AlphaFoldDB" id="A0A8J9W8T2"/>
<gene>
    <name evidence="3" type="primary">WDR38</name>
    <name evidence="3" type="ORF">BLAG_LOCUS4585</name>
</gene>
<protein>
    <submittedName>
        <fullName evidence="3">WDR38 protein</fullName>
    </submittedName>
</protein>
<evidence type="ECO:0000313" key="3">
    <source>
        <dbReference type="EMBL" id="CAH1240743.1"/>
    </source>
</evidence>
<dbReference type="Pfam" id="PF00400">
    <property type="entry name" value="WD40"/>
    <property type="match status" value="2"/>
</dbReference>
<feature type="compositionally biased region" description="Basic and acidic residues" evidence="2">
    <location>
        <begin position="33"/>
        <end position="47"/>
    </location>
</feature>
<sequence length="375" mass="40981">MLNLLQALAGDSPQSSPRLTKRASVLSGMSGSDHGDGHGNHDKRPEPTCEGNLRILQKLDCGHENVLCVKYSYDGTVVAAGLVHGAIKIFQAHDGSALYHLTDQEVRDAHLPCTSLTFIPTDHGQKFEHLLMATYANGVLKFWHPSTGSCLHTIHENRQTLAASFSPHGDVFVTGGAPAQLHMYDAATKKMVRTFEPSPDKTVMDGHMLRVFSVLYHPNAVAYPGVFLSGGWDDTIQFWDSRVKHSVRKIFGPHICGEGLDIDPEHNHVLTGSWRKDSALQVWDFTSTEKIKDIPPDFNSCLVYCCQWLGRSCITAGGSDHNMARIVDRGTLQTTGRLVDLPGGVYCSDNSRHGNVPKVAIGAANMVYIVEKTGG</sequence>
<evidence type="ECO:0000256" key="2">
    <source>
        <dbReference type="SAM" id="MobiDB-lite"/>
    </source>
</evidence>
<dbReference type="OrthoDB" id="10251741at2759"/>
<reference evidence="3" key="1">
    <citation type="submission" date="2022-01" db="EMBL/GenBank/DDBJ databases">
        <authorList>
            <person name="Braso-Vives M."/>
        </authorList>
    </citation>
    <scope>NUCLEOTIDE SEQUENCE</scope>
</reference>
<accession>A0A8J9W8T2</accession>
<proteinExistence type="predicted"/>
<dbReference type="Proteomes" id="UP000838412">
    <property type="component" value="Chromosome 11"/>
</dbReference>
<dbReference type="EMBL" id="OV696696">
    <property type="protein sequence ID" value="CAH1240743.1"/>
    <property type="molecule type" value="Genomic_DNA"/>
</dbReference>
<dbReference type="SMART" id="SM00320">
    <property type="entry name" value="WD40"/>
    <property type="match status" value="5"/>
</dbReference>
<dbReference type="InterPro" id="IPR001680">
    <property type="entry name" value="WD40_rpt"/>
</dbReference>
<keyword evidence="1" id="KW-0853">WD repeat</keyword>
<feature type="region of interest" description="Disordered" evidence="2">
    <location>
        <begin position="9"/>
        <end position="48"/>
    </location>
</feature>
<dbReference type="InterPro" id="IPR015943">
    <property type="entry name" value="WD40/YVTN_repeat-like_dom_sf"/>
</dbReference>
<keyword evidence="4" id="KW-1185">Reference proteome</keyword>
<organism evidence="3 4">
    <name type="scientific">Branchiostoma lanceolatum</name>
    <name type="common">Common lancelet</name>
    <name type="synonym">Amphioxus lanceolatum</name>
    <dbReference type="NCBI Taxonomy" id="7740"/>
    <lineage>
        <taxon>Eukaryota</taxon>
        <taxon>Metazoa</taxon>
        <taxon>Chordata</taxon>
        <taxon>Cephalochordata</taxon>
        <taxon>Leptocardii</taxon>
        <taxon>Amphioxiformes</taxon>
        <taxon>Branchiostomatidae</taxon>
        <taxon>Branchiostoma</taxon>
    </lineage>
</organism>
<dbReference type="PANTHER" id="PTHR47822:SF2">
    <property type="entry name" value="F-BOX AND WD-40 DOMAIN PROTEIN 7"/>
    <property type="match status" value="1"/>
</dbReference>
<dbReference type="PANTHER" id="PTHR47822">
    <property type="entry name" value="CARBOHYDRATE BINDING DOMAIN CONTAINING PROTEIN"/>
    <property type="match status" value="1"/>
</dbReference>
<feature type="repeat" description="WD" evidence="1">
    <location>
        <begin position="204"/>
        <end position="249"/>
    </location>
</feature>
<evidence type="ECO:0000313" key="4">
    <source>
        <dbReference type="Proteomes" id="UP000838412"/>
    </source>
</evidence>
<dbReference type="InterPro" id="IPR036322">
    <property type="entry name" value="WD40_repeat_dom_sf"/>
</dbReference>
<dbReference type="PROSITE" id="PS50082">
    <property type="entry name" value="WD_REPEATS_2"/>
    <property type="match status" value="1"/>
</dbReference>
<dbReference type="SUPFAM" id="SSF50978">
    <property type="entry name" value="WD40 repeat-like"/>
    <property type="match status" value="1"/>
</dbReference>
<dbReference type="PROSITE" id="PS50294">
    <property type="entry name" value="WD_REPEATS_REGION"/>
    <property type="match status" value="1"/>
</dbReference>
<evidence type="ECO:0000256" key="1">
    <source>
        <dbReference type="PROSITE-ProRule" id="PRU00221"/>
    </source>
</evidence>
<name>A0A8J9W8T2_BRALA</name>
<dbReference type="Gene3D" id="2.130.10.10">
    <property type="entry name" value="YVTN repeat-like/Quinoprotein amine dehydrogenase"/>
    <property type="match status" value="2"/>
</dbReference>